<evidence type="ECO:0000256" key="2">
    <source>
        <dbReference type="SAM" id="MobiDB-lite"/>
    </source>
</evidence>
<dbReference type="GO" id="GO:0005694">
    <property type="term" value="C:chromosome"/>
    <property type="evidence" value="ECO:0007669"/>
    <property type="project" value="TreeGrafter"/>
</dbReference>
<feature type="region of interest" description="Disordered" evidence="2">
    <location>
        <begin position="1"/>
        <end position="33"/>
    </location>
</feature>
<dbReference type="InterPro" id="IPR004437">
    <property type="entry name" value="ParB/RepB/Spo0J"/>
</dbReference>
<dbReference type="GO" id="GO:0007059">
    <property type="term" value="P:chromosome segregation"/>
    <property type="evidence" value="ECO:0007669"/>
    <property type="project" value="TreeGrafter"/>
</dbReference>
<dbReference type="RefSeq" id="WP_158640719.1">
    <property type="nucleotide sequence ID" value="NZ_QBKP01000010.1"/>
</dbReference>
<dbReference type="InterPro" id="IPR036086">
    <property type="entry name" value="ParB/Sulfiredoxin_sf"/>
</dbReference>
<evidence type="ECO:0000313" key="4">
    <source>
        <dbReference type="EMBL" id="PTX48261.1"/>
    </source>
</evidence>
<dbReference type="NCBIfam" id="TIGR00180">
    <property type="entry name" value="parB_part"/>
    <property type="match status" value="1"/>
</dbReference>
<dbReference type="AlphaFoldDB" id="A0A2T6AWV2"/>
<feature type="domain" description="ParB-like N-terminal" evidence="3">
    <location>
        <begin position="57"/>
        <end position="148"/>
    </location>
</feature>
<dbReference type="InterPro" id="IPR017819">
    <property type="entry name" value="Plasmid_partition_RepB"/>
</dbReference>
<dbReference type="OrthoDB" id="7908920at2"/>
<name>A0A2T6AWV2_9RHOB</name>
<dbReference type="Gene3D" id="3.90.1530.30">
    <property type="match status" value="1"/>
</dbReference>
<comment type="similarity">
    <text evidence="1">Belongs to the ParB family.</text>
</comment>
<dbReference type="Proteomes" id="UP000244224">
    <property type="component" value="Unassembled WGS sequence"/>
</dbReference>
<dbReference type="PANTHER" id="PTHR33375:SF1">
    <property type="entry name" value="CHROMOSOME-PARTITIONING PROTEIN PARB-RELATED"/>
    <property type="match status" value="1"/>
</dbReference>
<feature type="compositionally biased region" description="Basic and acidic residues" evidence="2">
    <location>
        <begin position="15"/>
        <end position="24"/>
    </location>
</feature>
<dbReference type="EMBL" id="QBKP01000010">
    <property type="protein sequence ID" value="PTX48261.1"/>
    <property type="molecule type" value="Genomic_DNA"/>
</dbReference>
<dbReference type="Pfam" id="PF02195">
    <property type="entry name" value="ParB_N"/>
    <property type="match status" value="1"/>
</dbReference>
<sequence length="325" mass="35728">MARKNMFEGIAPAARSEEGGKDPLPRPAPKMPEVFQSAGPIAAIRNDLRSVGSRSIQDIDPNLIEDTGLKDRIGALDEDIADLRDSIARHGQQVPILLRPHPKLSGRYQVVYGRRRLAAIRGLGTPVKALIRTLSDEEAVLAQGQENNLRKDPSFIEKALFAGDLEEAGYDARVVQDALNVNRSHTSHMRKVREAFPRDVLERIGAAPSIGWKRWYELAVKVLEQGIDASTIHPAPFAEGSNSDQRFAAWVKALPEPPKAPAAPRTPVSIIAKDGSDLGEVELNRGKLGFRPSAGQTAFAAWLHENAEMVFSQLHQEFITRSRHG</sequence>
<dbReference type="CDD" id="cd16405">
    <property type="entry name" value="RepB_like_N"/>
    <property type="match status" value="1"/>
</dbReference>
<accession>A0A2T6AWV2</accession>
<dbReference type="InterPro" id="IPR011111">
    <property type="entry name" value="Plasmid_RepB"/>
</dbReference>
<evidence type="ECO:0000256" key="1">
    <source>
        <dbReference type="ARBA" id="ARBA00006295"/>
    </source>
</evidence>
<organism evidence="4 5">
    <name type="scientific">Gemmobacter caeni</name>
    <dbReference type="NCBI Taxonomy" id="589035"/>
    <lineage>
        <taxon>Bacteria</taxon>
        <taxon>Pseudomonadati</taxon>
        <taxon>Pseudomonadota</taxon>
        <taxon>Alphaproteobacteria</taxon>
        <taxon>Rhodobacterales</taxon>
        <taxon>Paracoccaceae</taxon>
        <taxon>Gemmobacter</taxon>
    </lineage>
</organism>
<dbReference type="SUPFAM" id="SSF110849">
    <property type="entry name" value="ParB/Sulfiredoxin"/>
    <property type="match status" value="1"/>
</dbReference>
<dbReference type="InterPro" id="IPR003115">
    <property type="entry name" value="ParB_N"/>
</dbReference>
<dbReference type="PANTHER" id="PTHR33375">
    <property type="entry name" value="CHROMOSOME-PARTITIONING PROTEIN PARB-RELATED"/>
    <property type="match status" value="1"/>
</dbReference>
<comment type="caution">
    <text evidence="4">The sequence shown here is derived from an EMBL/GenBank/DDBJ whole genome shotgun (WGS) entry which is preliminary data.</text>
</comment>
<evidence type="ECO:0000259" key="3">
    <source>
        <dbReference type="SMART" id="SM00470"/>
    </source>
</evidence>
<reference evidence="4 5" key="1">
    <citation type="submission" date="2018-04" db="EMBL/GenBank/DDBJ databases">
        <title>Genomic Encyclopedia of Archaeal and Bacterial Type Strains, Phase II (KMG-II): from individual species to whole genera.</title>
        <authorList>
            <person name="Goeker M."/>
        </authorList>
    </citation>
    <scope>NUCLEOTIDE SEQUENCE [LARGE SCALE GENOMIC DNA]</scope>
    <source>
        <strain evidence="4 5">DSM 21823</strain>
    </source>
</reference>
<dbReference type="SMART" id="SM00470">
    <property type="entry name" value="ParB"/>
    <property type="match status" value="1"/>
</dbReference>
<dbReference type="Pfam" id="PF07506">
    <property type="entry name" value="RepB"/>
    <property type="match status" value="1"/>
</dbReference>
<gene>
    <name evidence="4" type="ORF">C8N34_110121</name>
</gene>
<protein>
    <submittedName>
        <fullName evidence="4">ParB family chromosome partitioning protein</fullName>
    </submittedName>
</protein>
<proteinExistence type="inferred from homology"/>
<dbReference type="InterPro" id="IPR037972">
    <property type="entry name" value="RepB_N"/>
</dbReference>
<evidence type="ECO:0000313" key="5">
    <source>
        <dbReference type="Proteomes" id="UP000244224"/>
    </source>
</evidence>
<keyword evidence="5" id="KW-1185">Reference proteome</keyword>
<dbReference type="InterPro" id="IPR050336">
    <property type="entry name" value="Chromosome_partition/occlusion"/>
</dbReference>
<dbReference type="GO" id="GO:0003677">
    <property type="term" value="F:DNA binding"/>
    <property type="evidence" value="ECO:0007669"/>
    <property type="project" value="InterPro"/>
</dbReference>
<dbReference type="NCBIfam" id="TIGR03454">
    <property type="entry name" value="partition_RepB"/>
    <property type="match status" value="1"/>
</dbReference>